<evidence type="ECO:0000256" key="13">
    <source>
        <dbReference type="RuleBase" id="RU000591"/>
    </source>
</evidence>
<dbReference type="InterPro" id="IPR027417">
    <property type="entry name" value="P-loop_NTPase"/>
</dbReference>
<dbReference type="AlphaFoldDB" id="A0A3L6TPH6"/>
<dbReference type="Pfam" id="PF00004">
    <property type="entry name" value="AAA"/>
    <property type="match status" value="1"/>
</dbReference>
<dbReference type="GO" id="GO:0051131">
    <property type="term" value="P:chaperone-mediated protein complex assembly"/>
    <property type="evidence" value="ECO:0007669"/>
    <property type="project" value="UniProtKB-UniRule"/>
</dbReference>
<comment type="caution">
    <text evidence="17">The sequence shown here is derived from an EMBL/GenBank/DDBJ whole genome shotgun (WGS) entry which is preliminary data.</text>
</comment>
<dbReference type="PROSITE" id="PS01046">
    <property type="entry name" value="LON_SER"/>
    <property type="match status" value="1"/>
</dbReference>
<evidence type="ECO:0000256" key="6">
    <source>
        <dbReference type="ARBA" id="ARBA00022840"/>
    </source>
</evidence>
<comment type="function">
    <text evidence="10 11">ATP-dependent serine protease that mediates the selective degradation of misfolded, unassembled or oxidatively damaged polypeptides as well as certain short-lived regulatory proteins in the mitochondrial matrix. May also have a chaperone function in the assembly of inner membrane protein complexes. Participates in the regulation of mitochondrial gene expression and in the maintenance of the integrity of the mitochondrial genome. Binds to mitochondrial DNA in a site-specific manner.</text>
</comment>
<comment type="subcellular location">
    <subcellularLocation>
        <location evidence="1 11">Mitochondrion matrix</location>
    </subcellularLocation>
</comment>
<evidence type="ECO:0000256" key="10">
    <source>
        <dbReference type="ARBA" id="ARBA00058071"/>
    </source>
</evidence>
<dbReference type="SMART" id="SM00382">
    <property type="entry name" value="AAA"/>
    <property type="match status" value="1"/>
</dbReference>
<evidence type="ECO:0000256" key="11">
    <source>
        <dbReference type="HAMAP-Rule" id="MF_03120"/>
    </source>
</evidence>
<feature type="binding site" evidence="11">
    <location>
        <begin position="469"/>
        <end position="476"/>
    </location>
    <ligand>
        <name>ATP</name>
        <dbReference type="ChEBI" id="CHEBI:30616"/>
    </ligand>
</feature>
<evidence type="ECO:0000256" key="12">
    <source>
        <dbReference type="PROSITE-ProRule" id="PRU01122"/>
    </source>
</evidence>
<feature type="region of interest" description="Disordered" evidence="14">
    <location>
        <begin position="147"/>
        <end position="166"/>
    </location>
</feature>
<dbReference type="FunFam" id="1.20.5.5270:FF:000001">
    <property type="entry name" value="Lon protease homolog, mitochondrial"/>
    <property type="match status" value="1"/>
</dbReference>
<dbReference type="PRINTS" id="PR00830">
    <property type="entry name" value="ENDOLAPTASE"/>
</dbReference>
<comment type="similarity">
    <text evidence="11 12 13">Belongs to the peptidase S16 family.</text>
</comment>
<gene>
    <name evidence="17" type="ORF">C2845_PM01G12610</name>
</gene>
<accession>A0A3L6TPH6</accession>
<evidence type="ECO:0000313" key="17">
    <source>
        <dbReference type="EMBL" id="RLN42159.1"/>
    </source>
</evidence>
<dbReference type="Pfam" id="PF22667">
    <property type="entry name" value="Lon_lid"/>
    <property type="match status" value="1"/>
</dbReference>
<evidence type="ECO:0000256" key="2">
    <source>
        <dbReference type="ARBA" id="ARBA00022670"/>
    </source>
</evidence>
<name>A0A3L6TPH6_PANMI</name>
<dbReference type="GO" id="GO:0004176">
    <property type="term" value="F:ATP-dependent peptidase activity"/>
    <property type="evidence" value="ECO:0007669"/>
    <property type="project" value="UniProtKB-UniRule"/>
</dbReference>
<evidence type="ECO:0000256" key="1">
    <source>
        <dbReference type="ARBA" id="ARBA00004305"/>
    </source>
</evidence>
<keyword evidence="5 11" id="KW-0720">Serine protease</keyword>
<dbReference type="PANTHER" id="PTHR43718:SF7">
    <property type="entry name" value="LON PROTEASE HOMOLOG, MITOCHONDRIAL"/>
    <property type="match status" value="1"/>
</dbReference>
<dbReference type="GO" id="GO:0005759">
    <property type="term" value="C:mitochondrial matrix"/>
    <property type="evidence" value="ECO:0007669"/>
    <property type="project" value="UniProtKB-SubCell"/>
</dbReference>
<dbReference type="InterPro" id="IPR008268">
    <property type="entry name" value="Peptidase_S16_AS"/>
</dbReference>
<dbReference type="Gene3D" id="3.30.230.10">
    <property type="match status" value="1"/>
</dbReference>
<dbReference type="PROSITE" id="PS51786">
    <property type="entry name" value="LON_PROTEOLYTIC"/>
    <property type="match status" value="1"/>
</dbReference>
<dbReference type="FunFam" id="2.30.130.40:FF:000007">
    <property type="entry name" value="Lon protease homolog, mitochondrial"/>
    <property type="match status" value="1"/>
</dbReference>
<feature type="compositionally biased region" description="Polar residues" evidence="14">
    <location>
        <begin position="154"/>
        <end position="165"/>
    </location>
</feature>
<dbReference type="InterPro" id="IPR003111">
    <property type="entry name" value="Lon_prtase_N"/>
</dbReference>
<dbReference type="SUPFAM" id="SSF88697">
    <property type="entry name" value="PUA domain-like"/>
    <property type="match status" value="1"/>
</dbReference>
<evidence type="ECO:0000256" key="7">
    <source>
        <dbReference type="ARBA" id="ARBA00023125"/>
    </source>
</evidence>
<dbReference type="STRING" id="4540.A0A3L6TPH6"/>
<dbReference type="InterPro" id="IPR020568">
    <property type="entry name" value="Ribosomal_Su5_D2-typ_SF"/>
</dbReference>
<comment type="subunit">
    <text evidence="11">Homohexamer or homoheptamer. Organized in a ring with a central cavity.</text>
</comment>
<dbReference type="GO" id="GO:0034599">
    <property type="term" value="P:cellular response to oxidative stress"/>
    <property type="evidence" value="ECO:0007669"/>
    <property type="project" value="UniProtKB-UniRule"/>
</dbReference>
<dbReference type="InterPro" id="IPR003593">
    <property type="entry name" value="AAA+_ATPase"/>
</dbReference>
<dbReference type="EC" id="3.4.21.53" evidence="11"/>
<comment type="catalytic activity">
    <reaction evidence="9 11">
        <text>Hydrolysis of proteins in presence of ATP.</text>
        <dbReference type="EC" id="3.4.21.53"/>
    </reaction>
</comment>
<dbReference type="OrthoDB" id="2411602at2759"/>
<evidence type="ECO:0000259" key="15">
    <source>
        <dbReference type="PROSITE" id="PS51786"/>
    </source>
</evidence>
<dbReference type="GO" id="GO:0007005">
    <property type="term" value="P:mitochondrion organization"/>
    <property type="evidence" value="ECO:0007669"/>
    <property type="project" value="TreeGrafter"/>
</dbReference>
<dbReference type="FunFam" id="3.40.50.300:FF:000021">
    <property type="entry name" value="Lon protease homolog"/>
    <property type="match status" value="1"/>
</dbReference>
<keyword evidence="6 11" id="KW-0067">ATP-binding</keyword>
<dbReference type="HAMAP" id="MF_03120">
    <property type="entry name" value="lonm_euk"/>
    <property type="match status" value="1"/>
</dbReference>
<dbReference type="SUPFAM" id="SSF52540">
    <property type="entry name" value="P-loop containing nucleoside triphosphate hydrolases"/>
    <property type="match status" value="1"/>
</dbReference>
<dbReference type="GO" id="GO:0006515">
    <property type="term" value="P:protein quality control for misfolded or incompletely synthesized proteins"/>
    <property type="evidence" value="ECO:0007669"/>
    <property type="project" value="UniProtKB-UniRule"/>
</dbReference>
<dbReference type="EMBL" id="PQIB02000001">
    <property type="protein sequence ID" value="RLN42159.1"/>
    <property type="molecule type" value="Genomic_DNA"/>
</dbReference>
<dbReference type="InterPro" id="IPR046336">
    <property type="entry name" value="Lon_prtase_N_sf"/>
</dbReference>
<dbReference type="GO" id="GO:0070407">
    <property type="term" value="P:oxidation-dependent protein catabolic process"/>
    <property type="evidence" value="ECO:0007669"/>
    <property type="project" value="UniProtKB-UniRule"/>
</dbReference>
<dbReference type="Gene3D" id="1.20.58.1480">
    <property type="match status" value="1"/>
</dbReference>
<evidence type="ECO:0000313" key="18">
    <source>
        <dbReference type="Proteomes" id="UP000275267"/>
    </source>
</evidence>
<dbReference type="GO" id="GO:0043565">
    <property type="term" value="F:sequence-specific DNA binding"/>
    <property type="evidence" value="ECO:0007669"/>
    <property type="project" value="UniProtKB-UniRule"/>
</dbReference>
<dbReference type="SMART" id="SM00464">
    <property type="entry name" value="LON"/>
    <property type="match status" value="1"/>
</dbReference>
<evidence type="ECO:0000256" key="14">
    <source>
        <dbReference type="SAM" id="MobiDB-lite"/>
    </source>
</evidence>
<evidence type="ECO:0000256" key="8">
    <source>
        <dbReference type="ARBA" id="ARBA00023128"/>
    </source>
</evidence>
<sequence length="1006" mass="110127">MLRAAATAGFPARLAAKRPRAATAATRVVVAGAEVRSMLFRALRCGTVPVPRRKACFCSNADAGSCPEVAEGAEATGGEEGEGENASSAIVPAAFRPEDCHTVIALPLLQRPLFPGFYMPIHIKDSKLLQALVENSKRSGPYAGAFLVKDDEGTNPNTVTSSESDNSIHDLKGKELLKRLHDVGTLAQITRIQGDLVVLLGHHRVQITEMVAEDPLTVKVDHLKEMPYDKDDDVIKATSFEVISTLRDVLKTNSLWKDQVQTYTQHMGDFNYPRLADFGAAISGANKLLCQEVLEELDVCKRLKLTLALVKRELEISKLQESIAKTIEEKVTGEQRRYLLNELLKAIKKELGLETDDKTALSEKFRERIEAKKDKCPPHVLQVIEEELTKLQLLEASSSEFSVTRNYLDWLTAVPWGDYSDENFDVHHAQCILDEDHYGLADVKERILEFIAVGKLRGSSQGKIICLSGPPGVGKTSIGRSIARALNRKFYRFSVGGLADVAEIKGHRRTYVGAMPGKMVQCLKSAGTANPLVLIDEIDKLGRGHLGDPASALLGLLDPEQNANFLDHYLDVPIDLSKVLFVCTANVIEMIPNPLLDRMEIISIAGYITDEKMHIARDYLEKNTREASGIKPEQVEVTDDALLALIENYCREAGVRNLQKHIEKIYRKIALKLVRQGVSNEPPQDITIVEANEGLAGFDVATKVEDENSKNSLAKDVSVDVNPIDSSLENINVVPLTAESEVGHNEYSNEAPIENFLEETAKVFNTSSVPEANKSAQRTTEALADKSVEKVIVNASNLGDFVGKPVFQVERIYDQTPIGVAMGLAWNSMGGSTLYIETAKIEESEGKGALVVTGQLGDVMKESAQIAHTVCRAVLLEKERNNPFFAKSKLHLHVPAGATPKDGPSAGCAMVTSMLSLAMGKSVKKDLAMSGEVTLTRRILPIGGVKEKTIAARRSGVKTIIFPSANRGDFDELASNVKEGLEVHFVDTYNEIYDIAFASDAETQER</sequence>
<dbReference type="InterPro" id="IPR014721">
    <property type="entry name" value="Ribsml_uS5_D2-typ_fold_subgr"/>
</dbReference>
<evidence type="ECO:0000256" key="3">
    <source>
        <dbReference type="ARBA" id="ARBA00022741"/>
    </source>
</evidence>
<keyword evidence="4 11" id="KW-0378">Hydrolase</keyword>
<dbReference type="Proteomes" id="UP000275267">
    <property type="component" value="Unassembled WGS sequence"/>
</dbReference>
<dbReference type="InterPro" id="IPR015947">
    <property type="entry name" value="PUA-like_sf"/>
</dbReference>
<feature type="domain" description="Lon proteolytic" evidence="15">
    <location>
        <begin position="815"/>
        <end position="999"/>
    </location>
</feature>
<feature type="domain" description="Lon N-terminal" evidence="16">
    <location>
        <begin position="103"/>
        <end position="314"/>
    </location>
</feature>
<evidence type="ECO:0000256" key="5">
    <source>
        <dbReference type="ARBA" id="ARBA00022825"/>
    </source>
</evidence>
<dbReference type="CDD" id="cd19500">
    <property type="entry name" value="RecA-like_Lon"/>
    <property type="match status" value="1"/>
</dbReference>
<dbReference type="GO" id="GO:0004252">
    <property type="term" value="F:serine-type endopeptidase activity"/>
    <property type="evidence" value="ECO:0007669"/>
    <property type="project" value="UniProtKB-UniRule"/>
</dbReference>
<proteinExistence type="inferred from homology"/>
<feature type="active site" evidence="11 12">
    <location>
        <position position="948"/>
    </location>
</feature>
<dbReference type="InterPro" id="IPR004815">
    <property type="entry name" value="Lon_bac/euk-typ"/>
</dbReference>
<organism evidence="17 18">
    <name type="scientific">Panicum miliaceum</name>
    <name type="common">Proso millet</name>
    <name type="synonym">Broomcorn millet</name>
    <dbReference type="NCBI Taxonomy" id="4540"/>
    <lineage>
        <taxon>Eukaryota</taxon>
        <taxon>Viridiplantae</taxon>
        <taxon>Streptophyta</taxon>
        <taxon>Embryophyta</taxon>
        <taxon>Tracheophyta</taxon>
        <taxon>Spermatophyta</taxon>
        <taxon>Magnoliopsida</taxon>
        <taxon>Liliopsida</taxon>
        <taxon>Poales</taxon>
        <taxon>Poaceae</taxon>
        <taxon>PACMAD clade</taxon>
        <taxon>Panicoideae</taxon>
        <taxon>Panicodae</taxon>
        <taxon>Paniceae</taxon>
        <taxon>Panicinae</taxon>
        <taxon>Panicum</taxon>
        <taxon>Panicum sect. Panicum</taxon>
    </lineage>
</organism>
<keyword evidence="7 11" id="KW-0238">DNA-binding</keyword>
<dbReference type="Gene3D" id="1.20.5.5270">
    <property type="match status" value="1"/>
</dbReference>
<dbReference type="NCBIfam" id="TIGR00763">
    <property type="entry name" value="lon"/>
    <property type="match status" value="1"/>
</dbReference>
<keyword evidence="18" id="KW-1185">Reference proteome</keyword>
<dbReference type="InterPro" id="IPR008269">
    <property type="entry name" value="Lon_proteolytic"/>
</dbReference>
<dbReference type="SUPFAM" id="SSF54211">
    <property type="entry name" value="Ribosomal protein S5 domain 2-like"/>
    <property type="match status" value="1"/>
</dbReference>
<dbReference type="Pfam" id="PF02190">
    <property type="entry name" value="LON_substr_bdg"/>
    <property type="match status" value="1"/>
</dbReference>
<dbReference type="FunFam" id="1.20.58.1480:FF:000006">
    <property type="entry name" value="Lon protease homolog, mitochondrial"/>
    <property type="match status" value="1"/>
</dbReference>
<dbReference type="GO" id="GO:0003697">
    <property type="term" value="F:single-stranded DNA binding"/>
    <property type="evidence" value="ECO:0007669"/>
    <property type="project" value="TreeGrafter"/>
</dbReference>
<dbReference type="InterPro" id="IPR027065">
    <property type="entry name" value="Lon_Prtase"/>
</dbReference>
<evidence type="ECO:0000256" key="9">
    <source>
        <dbReference type="ARBA" id="ARBA00050665"/>
    </source>
</evidence>
<evidence type="ECO:0000256" key="4">
    <source>
        <dbReference type="ARBA" id="ARBA00022801"/>
    </source>
</evidence>
<feature type="active site" evidence="11 12">
    <location>
        <position position="905"/>
    </location>
</feature>
<dbReference type="Pfam" id="PF05362">
    <property type="entry name" value="Lon_C"/>
    <property type="match status" value="1"/>
</dbReference>
<dbReference type="GO" id="GO:0016887">
    <property type="term" value="F:ATP hydrolysis activity"/>
    <property type="evidence" value="ECO:0007669"/>
    <property type="project" value="UniProtKB-UniRule"/>
</dbReference>
<keyword evidence="8 11" id="KW-0496">Mitochondrion</keyword>
<dbReference type="Gene3D" id="2.30.130.40">
    <property type="entry name" value="LON domain-like"/>
    <property type="match status" value="1"/>
</dbReference>
<dbReference type="InterPro" id="IPR003959">
    <property type="entry name" value="ATPase_AAA_core"/>
</dbReference>
<keyword evidence="3 11" id="KW-0547">Nucleotide-binding</keyword>
<protein>
    <recommendedName>
        <fullName evidence="11">Lon protease homolog, mitochondrial</fullName>
        <ecNumber evidence="11">3.4.21.53</ecNumber>
    </recommendedName>
</protein>
<dbReference type="InterPro" id="IPR054594">
    <property type="entry name" value="Lon_lid"/>
</dbReference>
<dbReference type="GO" id="GO:0005524">
    <property type="term" value="F:ATP binding"/>
    <property type="evidence" value="ECO:0007669"/>
    <property type="project" value="UniProtKB-UniRule"/>
</dbReference>
<dbReference type="PANTHER" id="PTHR43718">
    <property type="entry name" value="LON PROTEASE"/>
    <property type="match status" value="1"/>
</dbReference>
<dbReference type="PROSITE" id="PS51787">
    <property type="entry name" value="LON_N"/>
    <property type="match status" value="1"/>
</dbReference>
<dbReference type="Gene3D" id="3.40.50.300">
    <property type="entry name" value="P-loop containing nucleotide triphosphate hydrolases"/>
    <property type="match status" value="1"/>
</dbReference>
<dbReference type="InterPro" id="IPR027503">
    <property type="entry name" value="Lonm_euk"/>
</dbReference>
<evidence type="ECO:0000259" key="16">
    <source>
        <dbReference type="PROSITE" id="PS51787"/>
    </source>
</evidence>
<keyword evidence="2 11" id="KW-0645">Protease</keyword>
<dbReference type="FunFam" id="1.10.8.60:FF:000080">
    <property type="entry name" value="Lon protease homolog, mitochondrial"/>
    <property type="match status" value="1"/>
</dbReference>
<reference evidence="18" key="1">
    <citation type="journal article" date="2019" name="Nat. Commun.">
        <title>The genome of broomcorn millet.</title>
        <authorList>
            <person name="Zou C."/>
            <person name="Miki D."/>
            <person name="Li D."/>
            <person name="Tang Q."/>
            <person name="Xiao L."/>
            <person name="Rajput S."/>
            <person name="Deng P."/>
            <person name="Jia W."/>
            <person name="Huang R."/>
            <person name="Zhang M."/>
            <person name="Sun Y."/>
            <person name="Hu J."/>
            <person name="Fu X."/>
            <person name="Schnable P.S."/>
            <person name="Li F."/>
            <person name="Zhang H."/>
            <person name="Feng B."/>
            <person name="Zhu X."/>
            <person name="Liu R."/>
            <person name="Schnable J.C."/>
            <person name="Zhu J.-K."/>
            <person name="Zhang H."/>
        </authorList>
    </citation>
    <scope>NUCLEOTIDE SEQUENCE [LARGE SCALE GENOMIC DNA]</scope>
</reference>
<dbReference type="FunFam" id="3.30.230.10:FF:000015">
    <property type="entry name" value="Lon protease homolog, mitochondrial"/>
    <property type="match status" value="1"/>
</dbReference>
<dbReference type="Gene3D" id="1.10.8.60">
    <property type="match status" value="1"/>
</dbReference>